<comment type="caution">
    <text evidence="2">The sequence shown here is derived from an EMBL/GenBank/DDBJ whole genome shotgun (WGS) entry which is preliminary data.</text>
</comment>
<reference evidence="2 3" key="1">
    <citation type="journal article" date="2016" name="Nat. Commun.">
        <title>Thousands of microbial genomes shed light on interconnected biogeochemical processes in an aquifer system.</title>
        <authorList>
            <person name="Anantharaman K."/>
            <person name="Brown C.T."/>
            <person name="Hug L.A."/>
            <person name="Sharon I."/>
            <person name="Castelle C.J."/>
            <person name="Probst A.J."/>
            <person name="Thomas B.C."/>
            <person name="Singh A."/>
            <person name="Wilkins M.J."/>
            <person name="Karaoz U."/>
            <person name="Brodie E.L."/>
            <person name="Williams K.H."/>
            <person name="Hubbard S.S."/>
            <person name="Banfield J.F."/>
        </authorList>
    </citation>
    <scope>NUCLEOTIDE SEQUENCE [LARGE SCALE GENOMIC DNA]</scope>
</reference>
<evidence type="ECO:0000313" key="2">
    <source>
        <dbReference type="EMBL" id="OGE37547.1"/>
    </source>
</evidence>
<sequence>MKKEKLLTNFAIVYFILGLFFATIFAIYYKWEALSFLSPGFYAVVLTWPFQFSGLLQDFLTYGLAGKPI</sequence>
<evidence type="ECO:0008006" key="4">
    <source>
        <dbReference type="Google" id="ProtNLM"/>
    </source>
</evidence>
<keyword evidence="1" id="KW-0472">Membrane</keyword>
<keyword evidence="1" id="KW-1133">Transmembrane helix</keyword>
<proteinExistence type="predicted"/>
<name>A0A1F5K9G4_9BACT</name>
<feature type="transmembrane region" description="Helical" evidence="1">
    <location>
        <begin position="7"/>
        <end position="29"/>
    </location>
</feature>
<feature type="transmembrane region" description="Helical" evidence="1">
    <location>
        <begin position="41"/>
        <end position="65"/>
    </location>
</feature>
<dbReference type="EMBL" id="MFDE01000040">
    <property type="protein sequence ID" value="OGE37547.1"/>
    <property type="molecule type" value="Genomic_DNA"/>
</dbReference>
<dbReference type="AlphaFoldDB" id="A0A1F5K9G4"/>
<organism evidence="2 3">
    <name type="scientific">Candidatus Daviesbacteria bacterium RIFCSPHIGHO2_12_FULL_37_11</name>
    <dbReference type="NCBI Taxonomy" id="1797777"/>
    <lineage>
        <taxon>Bacteria</taxon>
        <taxon>Candidatus Daviesiibacteriota</taxon>
    </lineage>
</organism>
<protein>
    <recommendedName>
        <fullName evidence="4">DUF5671 domain-containing protein</fullName>
    </recommendedName>
</protein>
<evidence type="ECO:0000313" key="3">
    <source>
        <dbReference type="Proteomes" id="UP000176527"/>
    </source>
</evidence>
<keyword evidence="1" id="KW-0812">Transmembrane</keyword>
<dbReference type="Proteomes" id="UP000176527">
    <property type="component" value="Unassembled WGS sequence"/>
</dbReference>
<accession>A0A1F5K9G4</accession>
<evidence type="ECO:0000256" key="1">
    <source>
        <dbReference type="SAM" id="Phobius"/>
    </source>
</evidence>
<gene>
    <name evidence="2" type="ORF">A3F00_05160</name>
</gene>